<evidence type="ECO:0000256" key="1">
    <source>
        <dbReference type="SAM" id="Phobius"/>
    </source>
</evidence>
<gene>
    <name evidence="2" type="ORF">A2Z00_00680</name>
</gene>
<reference evidence="2 3" key="1">
    <citation type="journal article" date="2016" name="Nat. Commun.">
        <title>Thousands of microbial genomes shed light on interconnected biogeochemical processes in an aquifer system.</title>
        <authorList>
            <person name="Anantharaman K."/>
            <person name="Brown C.T."/>
            <person name="Hug L.A."/>
            <person name="Sharon I."/>
            <person name="Castelle C.J."/>
            <person name="Probst A.J."/>
            <person name="Thomas B.C."/>
            <person name="Singh A."/>
            <person name="Wilkins M.J."/>
            <person name="Karaoz U."/>
            <person name="Brodie E.L."/>
            <person name="Williams K.H."/>
            <person name="Hubbard S.S."/>
            <person name="Banfield J.F."/>
        </authorList>
    </citation>
    <scope>NUCLEOTIDE SEQUENCE [LARGE SCALE GENOMIC DNA]</scope>
</reference>
<dbReference type="Proteomes" id="UP000177268">
    <property type="component" value="Unassembled WGS sequence"/>
</dbReference>
<organism evidence="2 3">
    <name type="scientific">Candidatus Gottesmanbacteria bacterium RBG_13_45_10</name>
    <dbReference type="NCBI Taxonomy" id="1798370"/>
    <lineage>
        <taxon>Bacteria</taxon>
        <taxon>Candidatus Gottesmaniibacteriota</taxon>
    </lineage>
</organism>
<dbReference type="InterPro" id="IPR046487">
    <property type="entry name" value="DUF6580"/>
</dbReference>
<keyword evidence="1" id="KW-0812">Transmembrane</keyword>
<proteinExistence type="predicted"/>
<accession>A0A1F5ZGQ6</accession>
<feature type="transmembrane region" description="Helical" evidence="1">
    <location>
        <begin position="131"/>
        <end position="154"/>
    </location>
</feature>
<dbReference type="EMBL" id="MFIZ01000019">
    <property type="protein sequence ID" value="OGG11689.1"/>
    <property type="molecule type" value="Genomic_DNA"/>
</dbReference>
<comment type="caution">
    <text evidence="2">The sequence shown here is derived from an EMBL/GenBank/DDBJ whole genome shotgun (WGS) entry which is preliminary data.</text>
</comment>
<name>A0A1F5ZGQ6_9BACT</name>
<feature type="transmembrane region" description="Helical" evidence="1">
    <location>
        <begin position="57"/>
        <end position="76"/>
    </location>
</feature>
<evidence type="ECO:0000313" key="2">
    <source>
        <dbReference type="EMBL" id="OGG11689.1"/>
    </source>
</evidence>
<feature type="transmembrane region" description="Helical" evidence="1">
    <location>
        <begin position="88"/>
        <end position="111"/>
    </location>
</feature>
<keyword evidence="1" id="KW-0472">Membrane</keyword>
<sequence>MEILSFIIIGIASRLMPHPANMTAVGAMALFSGAKFSFWKASVIVCTTMLITDMVLGLHSVMWATYGSMILAVLIGRWIGNSKHMSRIIGGVLVSSVVFFVITNFAVWATTPLYPKTANGLLTCYIMALPFFRNSLVGDMFYTIALFSFEVVFASRRLNYAKRS</sequence>
<dbReference type="AlphaFoldDB" id="A0A1F5ZGQ6"/>
<dbReference type="Pfam" id="PF20221">
    <property type="entry name" value="DUF6580"/>
    <property type="match status" value="1"/>
</dbReference>
<keyword evidence="1" id="KW-1133">Transmembrane helix</keyword>
<protein>
    <submittedName>
        <fullName evidence="2">Uncharacterized protein</fullName>
    </submittedName>
</protein>
<evidence type="ECO:0000313" key="3">
    <source>
        <dbReference type="Proteomes" id="UP000177268"/>
    </source>
</evidence>
<dbReference type="STRING" id="1798370.A2Z00_00680"/>